<feature type="domain" description="DUF1559" evidence="1">
    <location>
        <begin position="30"/>
        <end position="295"/>
    </location>
</feature>
<accession>A0A517TY53</accession>
<organism evidence="2 3">
    <name type="scientific">Lacipirellula limnantheis</name>
    <dbReference type="NCBI Taxonomy" id="2528024"/>
    <lineage>
        <taxon>Bacteria</taxon>
        <taxon>Pseudomonadati</taxon>
        <taxon>Planctomycetota</taxon>
        <taxon>Planctomycetia</taxon>
        <taxon>Pirellulales</taxon>
        <taxon>Lacipirellulaceae</taxon>
        <taxon>Lacipirellula</taxon>
    </lineage>
</organism>
<dbReference type="RefSeq" id="WP_145432898.1">
    <property type="nucleotide sequence ID" value="NZ_CP036339.1"/>
</dbReference>
<dbReference type="Pfam" id="PF07963">
    <property type="entry name" value="N_methyl"/>
    <property type="match status" value="1"/>
</dbReference>
<dbReference type="AlphaFoldDB" id="A0A517TY53"/>
<dbReference type="Pfam" id="PF07596">
    <property type="entry name" value="SBP_bac_10"/>
    <property type="match status" value="1"/>
</dbReference>
<reference evidence="2 3" key="1">
    <citation type="submission" date="2019-02" db="EMBL/GenBank/DDBJ databases">
        <title>Deep-cultivation of Planctomycetes and their phenomic and genomic characterization uncovers novel biology.</title>
        <authorList>
            <person name="Wiegand S."/>
            <person name="Jogler M."/>
            <person name="Boedeker C."/>
            <person name="Pinto D."/>
            <person name="Vollmers J."/>
            <person name="Rivas-Marin E."/>
            <person name="Kohn T."/>
            <person name="Peeters S.H."/>
            <person name="Heuer A."/>
            <person name="Rast P."/>
            <person name="Oberbeckmann S."/>
            <person name="Bunk B."/>
            <person name="Jeske O."/>
            <person name="Meyerdierks A."/>
            <person name="Storesund J.E."/>
            <person name="Kallscheuer N."/>
            <person name="Luecker S."/>
            <person name="Lage O.M."/>
            <person name="Pohl T."/>
            <person name="Merkel B.J."/>
            <person name="Hornburger P."/>
            <person name="Mueller R.-W."/>
            <person name="Bruemmer F."/>
            <person name="Labrenz M."/>
            <person name="Spormann A.M."/>
            <person name="Op den Camp H."/>
            <person name="Overmann J."/>
            <person name="Amann R."/>
            <person name="Jetten M.S.M."/>
            <person name="Mascher T."/>
            <person name="Medema M.H."/>
            <person name="Devos D.P."/>
            <person name="Kaster A.-K."/>
            <person name="Ovreas L."/>
            <person name="Rohde M."/>
            <person name="Galperin M.Y."/>
            <person name="Jogler C."/>
        </authorList>
    </citation>
    <scope>NUCLEOTIDE SEQUENCE [LARGE SCALE GENOMIC DNA]</scope>
    <source>
        <strain evidence="2 3">I41</strain>
    </source>
</reference>
<dbReference type="PANTHER" id="PTHR30093">
    <property type="entry name" value="GENERAL SECRETION PATHWAY PROTEIN G"/>
    <property type="match status" value="1"/>
</dbReference>
<dbReference type="InterPro" id="IPR012902">
    <property type="entry name" value="N_methyl_site"/>
</dbReference>
<evidence type="ECO:0000313" key="2">
    <source>
        <dbReference type="EMBL" id="QDT73304.1"/>
    </source>
</evidence>
<dbReference type="EMBL" id="CP036339">
    <property type="protein sequence ID" value="QDT73304.1"/>
    <property type="molecule type" value="Genomic_DNA"/>
</dbReference>
<dbReference type="SUPFAM" id="SSF54523">
    <property type="entry name" value="Pili subunits"/>
    <property type="match status" value="1"/>
</dbReference>
<dbReference type="InterPro" id="IPR011453">
    <property type="entry name" value="DUF1559"/>
</dbReference>
<evidence type="ECO:0000313" key="3">
    <source>
        <dbReference type="Proteomes" id="UP000317909"/>
    </source>
</evidence>
<dbReference type="NCBIfam" id="TIGR04294">
    <property type="entry name" value="pre_pil_HX9DG"/>
    <property type="match status" value="1"/>
</dbReference>
<proteinExistence type="predicted"/>
<dbReference type="InterPro" id="IPR045584">
    <property type="entry name" value="Pilin-like"/>
</dbReference>
<dbReference type="Gene3D" id="3.30.700.10">
    <property type="entry name" value="Glycoprotein, Type 4 Pilin"/>
    <property type="match status" value="1"/>
</dbReference>
<dbReference type="NCBIfam" id="TIGR02532">
    <property type="entry name" value="IV_pilin_GFxxxE"/>
    <property type="match status" value="1"/>
</dbReference>
<keyword evidence="3" id="KW-1185">Reference proteome</keyword>
<dbReference type="Proteomes" id="UP000317909">
    <property type="component" value="Chromosome"/>
</dbReference>
<dbReference type="PANTHER" id="PTHR30093:SF2">
    <property type="entry name" value="TYPE II SECRETION SYSTEM PROTEIN H"/>
    <property type="match status" value="1"/>
</dbReference>
<gene>
    <name evidence="2" type="ORF">I41_24930</name>
</gene>
<dbReference type="KEGG" id="llh:I41_24930"/>
<dbReference type="OrthoDB" id="255922at2"/>
<sequence length="314" mass="34550">MRRTAFTLVELLVVIAIIGVLVALLLPAVQAARESARRSQCQNNLKQLGLALQNYHGVFQQFPPNSPWALSATVTKEDRKGSMIVKLTPYLEMGNLHQRLNFDGDVIQQFKDSAELSGTPLALFRCPSDEFGPFGENKQAVTNYAPSVGAQKTFSDGNSCPEPAGNEFGNGDDLHAYTHLAQATSGIFSRIDYAASIREIPDGTSNTIAMGEVLPDCNYELIRYGWWDPQIFYVGTAPAINHDSCARTTPPWPAKQTCATFFNWNTSAGFKSRHAGGAQFVFADGSARFVSENIDYRNYQRLGDRQDGETVLPL</sequence>
<protein>
    <recommendedName>
        <fullName evidence="1">DUF1559 domain-containing protein</fullName>
    </recommendedName>
</protein>
<name>A0A517TY53_9BACT</name>
<evidence type="ECO:0000259" key="1">
    <source>
        <dbReference type="Pfam" id="PF07596"/>
    </source>
</evidence>
<dbReference type="InterPro" id="IPR027558">
    <property type="entry name" value="Pre_pil_HX9DG_C"/>
</dbReference>